<name>A0AAV7TQG5_PLEWA</name>
<protein>
    <submittedName>
        <fullName evidence="1">Uncharacterized protein</fullName>
    </submittedName>
</protein>
<accession>A0AAV7TQG5</accession>
<dbReference type="Proteomes" id="UP001066276">
    <property type="component" value="Chromosome 3_2"/>
</dbReference>
<reference evidence="1" key="1">
    <citation type="journal article" date="2022" name="bioRxiv">
        <title>Sequencing and chromosome-scale assembly of the giantPleurodeles waltlgenome.</title>
        <authorList>
            <person name="Brown T."/>
            <person name="Elewa A."/>
            <person name="Iarovenko S."/>
            <person name="Subramanian E."/>
            <person name="Araus A.J."/>
            <person name="Petzold A."/>
            <person name="Susuki M."/>
            <person name="Suzuki K.-i.T."/>
            <person name="Hayashi T."/>
            <person name="Toyoda A."/>
            <person name="Oliveira C."/>
            <person name="Osipova E."/>
            <person name="Leigh N.D."/>
            <person name="Simon A."/>
            <person name="Yun M.H."/>
        </authorList>
    </citation>
    <scope>NUCLEOTIDE SEQUENCE</scope>
    <source>
        <strain evidence="1">20211129_DDA</strain>
        <tissue evidence="1">Liver</tissue>
    </source>
</reference>
<organism evidence="1 2">
    <name type="scientific">Pleurodeles waltl</name>
    <name type="common">Iberian ribbed newt</name>
    <dbReference type="NCBI Taxonomy" id="8319"/>
    <lineage>
        <taxon>Eukaryota</taxon>
        <taxon>Metazoa</taxon>
        <taxon>Chordata</taxon>
        <taxon>Craniata</taxon>
        <taxon>Vertebrata</taxon>
        <taxon>Euteleostomi</taxon>
        <taxon>Amphibia</taxon>
        <taxon>Batrachia</taxon>
        <taxon>Caudata</taxon>
        <taxon>Salamandroidea</taxon>
        <taxon>Salamandridae</taxon>
        <taxon>Pleurodelinae</taxon>
        <taxon>Pleurodeles</taxon>
    </lineage>
</organism>
<sequence length="62" mass="7003">MLQYLGRLITFISRLRETSLACYKTRVQTVSSPQPVPATRAARYFSLLLDLSTNQPSCLTPK</sequence>
<evidence type="ECO:0000313" key="2">
    <source>
        <dbReference type="Proteomes" id="UP001066276"/>
    </source>
</evidence>
<keyword evidence="2" id="KW-1185">Reference proteome</keyword>
<proteinExistence type="predicted"/>
<dbReference type="EMBL" id="JANPWB010000006">
    <property type="protein sequence ID" value="KAJ1178455.1"/>
    <property type="molecule type" value="Genomic_DNA"/>
</dbReference>
<evidence type="ECO:0000313" key="1">
    <source>
        <dbReference type="EMBL" id="KAJ1178455.1"/>
    </source>
</evidence>
<dbReference type="AlphaFoldDB" id="A0AAV7TQG5"/>
<gene>
    <name evidence="1" type="ORF">NDU88_003701</name>
</gene>
<comment type="caution">
    <text evidence="1">The sequence shown here is derived from an EMBL/GenBank/DDBJ whole genome shotgun (WGS) entry which is preliminary data.</text>
</comment>
<feature type="non-terminal residue" evidence="1">
    <location>
        <position position="62"/>
    </location>
</feature>